<evidence type="ECO:0000313" key="4">
    <source>
        <dbReference type="EMBL" id="ANF51405.1"/>
    </source>
</evidence>
<dbReference type="Pfam" id="PF18962">
    <property type="entry name" value="Por_Secre_tail"/>
    <property type="match status" value="1"/>
</dbReference>
<evidence type="ECO:0000256" key="2">
    <source>
        <dbReference type="SAM" id="SignalP"/>
    </source>
</evidence>
<evidence type="ECO:0000256" key="1">
    <source>
        <dbReference type="ARBA" id="ARBA00022729"/>
    </source>
</evidence>
<accession>A0A172XX68</accession>
<dbReference type="InterPro" id="IPR003961">
    <property type="entry name" value="FN3_dom"/>
</dbReference>
<protein>
    <recommendedName>
        <fullName evidence="3">Fibronectin type-III domain-containing protein</fullName>
    </recommendedName>
</protein>
<sequence length="831" mass="88154">MKIKLFFGALNAIALLSTSSVMAQNFQTMPIQSGYNADVIANGVGSSSISTTTDVDGVSFAFVARDFLLTSSSTPLTYGIPSDGMINSVVAGTPGLSYKLGDLSGNNSLRLPSANDTGTLVFSTPKAAVTLYMLSTSGSGASTANVVVTFTDNSTQTFTNVSVSDWYGGTNFAIQGIGRINRNTDALEANATNPRLYQNALAIDAANQSKPIQSVAVTKTSTAQGYTNVFAFSAEAFSDCAAPVLQPVGTLTANSAQVSWTVPATTQASGYEIYYSTSNTAPTSGTAPTLTNIPGTSTTIGSLSANTVYYYWVRTKCNNTTGQSVWSFSGTFKTLCGPMTTMFENFDSYGTGNIVPDCWARIINTTGSQTISTTSPASGTRNIYQYSTTAQNSTYVVLPQFSNINAGTHWLRFKARVSTSPGTLDVGYVTDATNSATFTSIQTLSISNIVYTDPNAEYKVIVPSSVPANARLAIINKNDGKSYYWDDVYWEAIPSCLTPTAVVVSNMSTVSADVTWTAPSPAPANGYEYFISTNSTAPTATTPASGTTTLTTLSISNLTANTTYYIWIRSVCSSSDSSIWSYPVTFKTLCGPVTLLSENFDSYGTGDVVPDCWIRLAGTGSQTLTTTTPASGTRNVYQFTGTTSTPTTVVLPVFSNINAGTHKLRFKARVTATAGALLNVGYVTNTADANSFVLLQALPILNTAYTAANSEYTVTVPSSVPANARLAIKSPSDGKSYYWDDIFWEANTLGTSEVGTKKSLSVYPNPFRDVVYISDMKDVKSVTVNDVSGRVVKLIDNPGKELNLSTLNSGLYLLSITFKDGSKSVTKIIKQ</sequence>
<dbReference type="SMART" id="SM00060">
    <property type="entry name" value="FN3"/>
    <property type="match status" value="2"/>
</dbReference>
<feature type="signal peptide" evidence="2">
    <location>
        <begin position="1"/>
        <end position="23"/>
    </location>
</feature>
<organism evidence="4 5">
    <name type="scientific">Chryseobacterium glaciei</name>
    <dbReference type="NCBI Taxonomy" id="1685010"/>
    <lineage>
        <taxon>Bacteria</taxon>
        <taxon>Pseudomonadati</taxon>
        <taxon>Bacteroidota</taxon>
        <taxon>Flavobacteriia</taxon>
        <taxon>Flavobacteriales</taxon>
        <taxon>Weeksellaceae</taxon>
        <taxon>Chryseobacterium group</taxon>
        <taxon>Chryseobacterium</taxon>
    </lineage>
</organism>
<reference evidence="4 5" key="1">
    <citation type="submission" date="2016-04" db="EMBL/GenBank/DDBJ databases">
        <title>Complete Genome Sequence of Chryseobacterium sp. IHBB 10212.</title>
        <authorList>
            <person name="Pal M."/>
            <person name="Swarnkar M.K."/>
            <person name="Kaushal K."/>
            <person name="Chhibber S."/>
            <person name="Singh A.K."/>
            <person name="Gulati A."/>
        </authorList>
    </citation>
    <scope>NUCLEOTIDE SEQUENCE [LARGE SCALE GENOMIC DNA]</scope>
    <source>
        <strain evidence="4 5">IHBB 10212</strain>
    </source>
</reference>
<dbReference type="Proteomes" id="UP000077824">
    <property type="component" value="Chromosome"/>
</dbReference>
<dbReference type="InterPro" id="IPR013783">
    <property type="entry name" value="Ig-like_fold"/>
</dbReference>
<dbReference type="RefSeq" id="WP_066755259.1">
    <property type="nucleotide sequence ID" value="NZ_CP015199.1"/>
</dbReference>
<dbReference type="EMBL" id="CP015199">
    <property type="protein sequence ID" value="ANF51405.1"/>
    <property type="molecule type" value="Genomic_DNA"/>
</dbReference>
<evidence type="ECO:0000259" key="3">
    <source>
        <dbReference type="PROSITE" id="PS50853"/>
    </source>
</evidence>
<dbReference type="Pfam" id="PF00041">
    <property type="entry name" value="fn3"/>
    <property type="match status" value="2"/>
</dbReference>
<dbReference type="InterPro" id="IPR026444">
    <property type="entry name" value="Secre_tail"/>
</dbReference>
<feature type="domain" description="Fibronectin type-III" evidence="3">
    <location>
        <begin position="498"/>
        <end position="591"/>
    </location>
</feature>
<evidence type="ECO:0000313" key="5">
    <source>
        <dbReference type="Proteomes" id="UP000077824"/>
    </source>
</evidence>
<dbReference type="Gene3D" id="2.60.40.10">
    <property type="entry name" value="Immunoglobulins"/>
    <property type="match status" value="2"/>
</dbReference>
<dbReference type="SUPFAM" id="SSF49265">
    <property type="entry name" value="Fibronectin type III"/>
    <property type="match status" value="2"/>
</dbReference>
<dbReference type="KEGG" id="chh:A0O34_13180"/>
<keyword evidence="1 2" id="KW-0732">Signal</keyword>
<feature type="domain" description="Fibronectin type-III" evidence="3">
    <location>
        <begin position="242"/>
        <end position="337"/>
    </location>
</feature>
<gene>
    <name evidence="4" type="ORF">A0O34_13180</name>
</gene>
<dbReference type="CDD" id="cd00063">
    <property type="entry name" value="FN3"/>
    <property type="match status" value="2"/>
</dbReference>
<name>A0A172XX68_9FLAO</name>
<dbReference type="PROSITE" id="PS50853">
    <property type="entry name" value="FN3"/>
    <property type="match status" value="2"/>
</dbReference>
<dbReference type="NCBIfam" id="TIGR04183">
    <property type="entry name" value="Por_Secre_tail"/>
    <property type="match status" value="1"/>
</dbReference>
<proteinExistence type="predicted"/>
<dbReference type="AlphaFoldDB" id="A0A172XX68"/>
<keyword evidence="5" id="KW-1185">Reference proteome</keyword>
<dbReference type="STRING" id="1685010.A0O34_13180"/>
<dbReference type="InterPro" id="IPR036116">
    <property type="entry name" value="FN3_sf"/>
</dbReference>
<feature type="chain" id="PRO_5008003944" description="Fibronectin type-III domain-containing protein" evidence="2">
    <location>
        <begin position="24"/>
        <end position="831"/>
    </location>
</feature>